<evidence type="ECO:0000313" key="2">
    <source>
        <dbReference type="Proteomes" id="UP001139354"/>
    </source>
</evidence>
<organism evidence="1 2">
    <name type="scientific">Microbacterium allomyrinae</name>
    <dbReference type="NCBI Taxonomy" id="2830666"/>
    <lineage>
        <taxon>Bacteria</taxon>
        <taxon>Bacillati</taxon>
        <taxon>Actinomycetota</taxon>
        <taxon>Actinomycetes</taxon>
        <taxon>Micrococcales</taxon>
        <taxon>Microbacteriaceae</taxon>
        <taxon>Microbacterium</taxon>
    </lineage>
</organism>
<keyword evidence="2" id="KW-1185">Reference proteome</keyword>
<sequence>MVEHNHITQGARADCLSCVSIRPESQVHPHLVPPLPAAYVPTSFDLPEDPTEPEAVAALPLATHRIRNGRAVCDGGRDHRCHWYPSCDCDAWPCGHEYVFHSDCWIIGWLDEPANALDDSATDDTWDHHIYDEGSITTGRWPDGVIDWEWQGPGEGVTWSYASVDTQAAALPDGRRESDVPLWDEEGA</sequence>
<name>A0A9X1S2A3_9MICO</name>
<proteinExistence type="predicted"/>
<reference evidence="1" key="1">
    <citation type="submission" date="2021-04" db="EMBL/GenBank/DDBJ databases">
        <title>Microbacterium tenobrionis sp. nov. and Microbacterium allomyrinae sp. nov., isolated from larvae of Tenobrio molitor and Allomyrina dichotoma, respectively.</title>
        <authorList>
            <person name="Lee S.D."/>
        </authorList>
    </citation>
    <scope>NUCLEOTIDE SEQUENCE</scope>
    <source>
        <strain evidence="1">BWT-G7</strain>
    </source>
</reference>
<evidence type="ECO:0000313" key="1">
    <source>
        <dbReference type="EMBL" id="MCC2031814.1"/>
    </source>
</evidence>
<dbReference type="RefSeq" id="WP_229383746.1">
    <property type="nucleotide sequence ID" value="NZ_JAGTTN010000002.1"/>
</dbReference>
<dbReference type="Proteomes" id="UP001139354">
    <property type="component" value="Unassembled WGS sequence"/>
</dbReference>
<accession>A0A9X1S2A3</accession>
<dbReference type="AlphaFoldDB" id="A0A9X1S2A3"/>
<dbReference type="EMBL" id="JAGTTN010000002">
    <property type="protein sequence ID" value="MCC2031814.1"/>
    <property type="molecule type" value="Genomic_DNA"/>
</dbReference>
<protein>
    <submittedName>
        <fullName evidence="1">Uncharacterized protein</fullName>
    </submittedName>
</protein>
<comment type="caution">
    <text evidence="1">The sequence shown here is derived from an EMBL/GenBank/DDBJ whole genome shotgun (WGS) entry which is preliminary data.</text>
</comment>
<gene>
    <name evidence="1" type="ORF">KEC57_06405</name>
</gene>